<evidence type="ECO:0000256" key="4">
    <source>
        <dbReference type="ARBA" id="ARBA00022741"/>
    </source>
</evidence>
<dbReference type="InterPro" id="IPR002303">
    <property type="entry name" value="Valyl-tRNA_ligase"/>
</dbReference>
<evidence type="ECO:0000256" key="6">
    <source>
        <dbReference type="ARBA" id="ARBA00022917"/>
    </source>
</evidence>
<dbReference type="NCBIfam" id="NF004349">
    <property type="entry name" value="PRK05729.1"/>
    <property type="match status" value="1"/>
</dbReference>
<organism evidence="16 17">
    <name type="scientific">Arctia plantaginis</name>
    <name type="common">Wood tiger moth</name>
    <name type="synonym">Phalaena plantaginis</name>
    <dbReference type="NCBI Taxonomy" id="874455"/>
    <lineage>
        <taxon>Eukaryota</taxon>
        <taxon>Metazoa</taxon>
        <taxon>Ecdysozoa</taxon>
        <taxon>Arthropoda</taxon>
        <taxon>Hexapoda</taxon>
        <taxon>Insecta</taxon>
        <taxon>Pterygota</taxon>
        <taxon>Neoptera</taxon>
        <taxon>Endopterygota</taxon>
        <taxon>Lepidoptera</taxon>
        <taxon>Glossata</taxon>
        <taxon>Ditrysia</taxon>
        <taxon>Noctuoidea</taxon>
        <taxon>Erebidae</taxon>
        <taxon>Arctiinae</taxon>
        <taxon>Arctia</taxon>
    </lineage>
</organism>
<dbReference type="SUPFAM" id="SSF46589">
    <property type="entry name" value="tRNA-binding arm"/>
    <property type="match status" value="1"/>
</dbReference>
<dbReference type="EC" id="6.1.1.9" evidence="2"/>
<feature type="region of interest" description="Disordered" evidence="13">
    <location>
        <begin position="1"/>
        <end position="64"/>
    </location>
</feature>
<dbReference type="NCBIfam" id="TIGR00422">
    <property type="entry name" value="valS"/>
    <property type="match status" value="1"/>
</dbReference>
<dbReference type="Proteomes" id="UP000494256">
    <property type="component" value="Unassembled WGS sequence"/>
</dbReference>
<dbReference type="Pfam" id="PF08264">
    <property type="entry name" value="Anticodon_1"/>
    <property type="match status" value="1"/>
</dbReference>
<feature type="region of interest" description="Disordered" evidence="13">
    <location>
        <begin position="530"/>
        <end position="570"/>
    </location>
</feature>
<comment type="caution">
    <text evidence="16">The sequence shown here is derived from an EMBL/GenBank/DDBJ whole genome shotgun (WGS) entry which is preliminary data.</text>
</comment>
<dbReference type="InterPro" id="IPR037118">
    <property type="entry name" value="Val-tRNA_synth_C_sf"/>
</dbReference>
<evidence type="ECO:0000256" key="11">
    <source>
        <dbReference type="RuleBase" id="RU363035"/>
    </source>
</evidence>
<dbReference type="FunFam" id="1.10.287.380:FF:000002">
    <property type="entry name" value="Valine--tRNA ligase"/>
    <property type="match status" value="1"/>
</dbReference>
<dbReference type="PANTHER" id="PTHR11946">
    <property type="entry name" value="VALYL-TRNA SYNTHETASES"/>
    <property type="match status" value="1"/>
</dbReference>
<dbReference type="HAMAP" id="MF_02004">
    <property type="entry name" value="Val_tRNA_synth_type1"/>
    <property type="match status" value="1"/>
</dbReference>
<dbReference type="GO" id="GO:0005829">
    <property type="term" value="C:cytosol"/>
    <property type="evidence" value="ECO:0007669"/>
    <property type="project" value="TreeGrafter"/>
</dbReference>
<dbReference type="GO" id="GO:0005524">
    <property type="term" value="F:ATP binding"/>
    <property type="evidence" value="ECO:0007669"/>
    <property type="project" value="UniProtKB-KW"/>
</dbReference>
<dbReference type="InterPro" id="IPR013155">
    <property type="entry name" value="M/V/L/I-tRNA-synth_anticd-bd"/>
</dbReference>
<dbReference type="PROSITE" id="PS00178">
    <property type="entry name" value="AA_TRNA_LIGASE_I"/>
    <property type="match status" value="1"/>
</dbReference>
<dbReference type="Gene3D" id="1.10.287.380">
    <property type="entry name" value="Valyl-tRNA synthetase, C-terminal domain"/>
    <property type="match status" value="1"/>
</dbReference>
<feature type="compositionally biased region" description="Polar residues" evidence="13">
    <location>
        <begin position="1"/>
        <end position="14"/>
    </location>
</feature>
<feature type="domain" description="Methionyl/Valyl/Leucyl/Isoleucyl-tRNA synthetase anticodon-binding" evidence="15">
    <location>
        <begin position="805"/>
        <end position="956"/>
    </location>
</feature>
<evidence type="ECO:0000256" key="7">
    <source>
        <dbReference type="ARBA" id="ARBA00023146"/>
    </source>
</evidence>
<feature type="compositionally biased region" description="Basic and acidic residues" evidence="13">
    <location>
        <begin position="15"/>
        <end position="63"/>
    </location>
</feature>
<protein>
    <recommendedName>
        <fullName evidence="8">Valine--tRNA ligase</fullName>
        <ecNumber evidence="2">6.1.1.9</ecNumber>
    </recommendedName>
    <alternativeName>
        <fullName evidence="9">Valyl-tRNA synthetase</fullName>
    </alternativeName>
</protein>
<gene>
    <name evidence="16" type="ORF">APLA_LOCUS2935</name>
</gene>
<dbReference type="Gene3D" id="1.10.730.10">
    <property type="entry name" value="Isoleucyl-tRNA Synthetase, Domain 1"/>
    <property type="match status" value="1"/>
</dbReference>
<dbReference type="OrthoDB" id="416437at2759"/>
<dbReference type="FunFam" id="3.40.50.620:FF:000020">
    <property type="entry name" value="Valine--tRNA ligase, mitochondrial"/>
    <property type="match status" value="1"/>
</dbReference>
<sequence length="1079" mass="123060">MTDNDVQNDPTGDQPQEKTAKQLKKEAEKAAKLEKLKAKLEKKSAAPAVQKDKPEKKVKEAKESAVYTAATAPGDKKDIAGPMPDAYSPKYVEAAWYAWWEKQGFFKPEYGRKSVLEENPKGKFVMVIPPPNVTGSLHLGHALTNAVEDAITRWHRMNGRTTLWNPGCDHAGIATQVVVEKKLWREEKKTRHELGREEFIKRVWDWKEQKGGRIYEQLRSLGSSYDWSRVRFTMDPSMCRAVNEAFIRLHDDGDIYRANRLVNWSCTLKSAISDIEVDKVEITSRTMMSIPGYEHKVEFGVLVHFAYKAEDSDEEVVVATTRVETMLGDVAVAVHPNDARYKHLIGKNLVHPILNRKLPVIADEYVDMSFGTGAVKITPAHDPNDYEIGKRHNLPFINILDDEGKMLDNCGPFAGMKRFDVRRNIIKKLEELKLYKETKENPMVVPLCSRSKDVVEPLLKPQWYIKCDKMASEAIKAVKTGELKIIPDVHEKIWYHWMENIRDWCISRQLWWGHRIPAYRVTLAEQEVDGSGAARQQLAPRRRRTRTGRKKSHRVRARAPPPAPRPATNKEQELWVSAHTEEEALAKAAAKYSVPAEDVTLQRDEDVLDTWFSSGLFPFAIFGWPDQTEDLQAFYPGTLLETGHDILFFWVARMVFFGQRLMGKLPFKEIYLHPMVRDAHGRKMSKSLGNVIDPVDVVTGVTLEQLHEQLSDSNLDSKEIEKAKQGQKQDYPNGIPECGTDALRFALCAMTQGRDLNLDILRVQGYRFFCNKLWNATKFALMYFPKDTTYEVHSTSLPADLSAMDRWMLSRLALAVNKVNAGFASYEFPSATTHCYNLWLYDLCDVYLECLKPVFASGTEAQKTAARRTLYTALEYALKLLSPFMPFVTEELFQRLPRKDNSCPSICIANYPTDADTPWRSEELESDVDTVLKMVHLIRSTRTEYNLVNKQKTTVHLVLSQDLKVEELKSLFRSMQALANSELSDEEPPSGCSILTVSDKIEVHLLLKGLIDPQKEITKLEKKKENLSQTITKLEQAMAAEDYTNKVPAEVQKTNSEKLTQSQGELDRLQSAIETLKLM</sequence>
<feature type="domain" description="Aminoacyl-tRNA synthetase class Ia" evidence="14">
    <location>
        <begin position="96"/>
        <end position="529"/>
    </location>
</feature>
<evidence type="ECO:0000259" key="14">
    <source>
        <dbReference type="Pfam" id="PF00133"/>
    </source>
</evidence>
<evidence type="ECO:0000256" key="12">
    <source>
        <dbReference type="SAM" id="Coils"/>
    </source>
</evidence>
<feature type="domain" description="Aminoacyl-tRNA synthetase class Ia" evidence="14">
    <location>
        <begin position="571"/>
        <end position="759"/>
    </location>
</feature>
<evidence type="ECO:0000256" key="5">
    <source>
        <dbReference type="ARBA" id="ARBA00022840"/>
    </source>
</evidence>
<dbReference type="InterPro" id="IPR014729">
    <property type="entry name" value="Rossmann-like_a/b/a_fold"/>
</dbReference>
<name>A0A8S0Z436_ARCPL</name>
<reference evidence="16 17" key="1">
    <citation type="submission" date="2020-04" db="EMBL/GenBank/DDBJ databases">
        <authorList>
            <person name="Wallbank WR R."/>
            <person name="Pardo Diaz C."/>
            <person name="Kozak K."/>
            <person name="Martin S."/>
            <person name="Jiggins C."/>
            <person name="Moest M."/>
            <person name="Warren A I."/>
            <person name="Byers J.R.P. K."/>
            <person name="Montejo-Kovacevich G."/>
            <person name="Yen C E."/>
        </authorList>
    </citation>
    <scope>NUCLEOTIDE SEQUENCE [LARGE SCALE GENOMIC DNA]</scope>
</reference>
<keyword evidence="6 11" id="KW-0648">Protein biosynthesis</keyword>
<dbReference type="InterPro" id="IPR010978">
    <property type="entry name" value="tRNA-bd_arm"/>
</dbReference>
<keyword evidence="5 11" id="KW-0067">ATP-binding</keyword>
<feature type="compositionally biased region" description="Basic residues" evidence="13">
    <location>
        <begin position="540"/>
        <end position="557"/>
    </location>
</feature>
<dbReference type="Gene3D" id="3.40.50.620">
    <property type="entry name" value="HUPs"/>
    <property type="match status" value="2"/>
</dbReference>
<dbReference type="SUPFAM" id="SSF47323">
    <property type="entry name" value="Anticodon-binding domain of a subclass of class I aminoacyl-tRNA synthetases"/>
    <property type="match status" value="1"/>
</dbReference>
<dbReference type="GO" id="GO:0006438">
    <property type="term" value="P:valyl-tRNA aminoacylation"/>
    <property type="evidence" value="ECO:0007669"/>
    <property type="project" value="InterPro"/>
</dbReference>
<evidence type="ECO:0000313" key="16">
    <source>
        <dbReference type="EMBL" id="CAB3227290.1"/>
    </source>
</evidence>
<keyword evidence="4 11" id="KW-0547">Nucleotide-binding</keyword>
<evidence type="ECO:0000256" key="10">
    <source>
        <dbReference type="ARBA" id="ARBA00047552"/>
    </source>
</evidence>
<keyword evidence="3 11" id="KW-0436">Ligase</keyword>
<dbReference type="SUPFAM" id="SSF50677">
    <property type="entry name" value="ValRS/IleRS/LeuRS editing domain"/>
    <property type="match status" value="1"/>
</dbReference>
<evidence type="ECO:0000313" key="17">
    <source>
        <dbReference type="Proteomes" id="UP000494256"/>
    </source>
</evidence>
<dbReference type="AlphaFoldDB" id="A0A8S0Z436"/>
<dbReference type="Pfam" id="PF00133">
    <property type="entry name" value="tRNA-synt_1"/>
    <property type="match status" value="2"/>
</dbReference>
<dbReference type="FunFam" id="3.40.50.620:FF:000236">
    <property type="entry name" value="Valine-tRNA ligase"/>
    <property type="match status" value="1"/>
</dbReference>
<feature type="coiled-coil region" evidence="12">
    <location>
        <begin position="1017"/>
        <end position="1079"/>
    </location>
</feature>
<evidence type="ECO:0000256" key="2">
    <source>
        <dbReference type="ARBA" id="ARBA00013169"/>
    </source>
</evidence>
<dbReference type="InterPro" id="IPR009008">
    <property type="entry name" value="Val/Leu/Ile-tRNA-synth_edit"/>
</dbReference>
<evidence type="ECO:0000256" key="9">
    <source>
        <dbReference type="ARBA" id="ARBA00029936"/>
    </source>
</evidence>
<dbReference type="CDD" id="cd00817">
    <property type="entry name" value="ValRS_core"/>
    <property type="match status" value="1"/>
</dbReference>
<evidence type="ECO:0000256" key="1">
    <source>
        <dbReference type="ARBA" id="ARBA00005594"/>
    </source>
</evidence>
<comment type="similarity">
    <text evidence="1 11">Belongs to the class-I aminoacyl-tRNA synthetase family.</text>
</comment>
<dbReference type="FunFam" id="1.10.730.10:FF:000009">
    <property type="entry name" value="Valine--tRNA ligase, mitochondrial"/>
    <property type="match status" value="1"/>
</dbReference>
<evidence type="ECO:0000259" key="15">
    <source>
        <dbReference type="Pfam" id="PF08264"/>
    </source>
</evidence>
<dbReference type="PRINTS" id="PR00986">
    <property type="entry name" value="TRNASYNTHVAL"/>
</dbReference>
<dbReference type="GO" id="GO:0004832">
    <property type="term" value="F:valine-tRNA ligase activity"/>
    <property type="evidence" value="ECO:0007669"/>
    <property type="project" value="UniProtKB-EC"/>
</dbReference>
<dbReference type="PANTHER" id="PTHR11946:SF109">
    <property type="entry name" value="VALINE--TRNA LIGASE"/>
    <property type="match status" value="1"/>
</dbReference>
<accession>A0A8S0Z436</accession>
<dbReference type="SUPFAM" id="SSF52374">
    <property type="entry name" value="Nucleotidylyl transferase"/>
    <property type="match status" value="1"/>
</dbReference>
<dbReference type="CDD" id="cd07962">
    <property type="entry name" value="Anticodon_Ia_Val"/>
    <property type="match status" value="1"/>
</dbReference>
<evidence type="ECO:0000256" key="3">
    <source>
        <dbReference type="ARBA" id="ARBA00022598"/>
    </source>
</evidence>
<keyword evidence="7 11" id="KW-0030">Aminoacyl-tRNA synthetase</keyword>
<keyword evidence="12" id="KW-0175">Coiled coil</keyword>
<dbReference type="EMBL" id="CADEBD010000276">
    <property type="protein sequence ID" value="CAB3227290.1"/>
    <property type="molecule type" value="Genomic_DNA"/>
</dbReference>
<dbReference type="InterPro" id="IPR001412">
    <property type="entry name" value="aa-tRNA-synth_I_CS"/>
</dbReference>
<dbReference type="GO" id="GO:0002161">
    <property type="term" value="F:aminoacyl-tRNA deacylase activity"/>
    <property type="evidence" value="ECO:0007669"/>
    <property type="project" value="InterPro"/>
</dbReference>
<dbReference type="Gene3D" id="3.90.740.10">
    <property type="entry name" value="Valyl/Leucyl/Isoleucyl-tRNA synthetase, editing domain"/>
    <property type="match status" value="1"/>
</dbReference>
<evidence type="ECO:0000256" key="8">
    <source>
        <dbReference type="ARBA" id="ARBA00024407"/>
    </source>
</evidence>
<dbReference type="InterPro" id="IPR033705">
    <property type="entry name" value="Anticodon_Ia_Val"/>
</dbReference>
<proteinExistence type="inferred from homology"/>
<dbReference type="InterPro" id="IPR009080">
    <property type="entry name" value="tRNAsynth_Ia_anticodon-bd"/>
</dbReference>
<dbReference type="InterPro" id="IPR002300">
    <property type="entry name" value="aa-tRNA-synth_Ia"/>
</dbReference>
<comment type="catalytic activity">
    <reaction evidence="10">
        <text>tRNA(Val) + L-valine + ATP = L-valyl-tRNA(Val) + AMP + diphosphate</text>
        <dbReference type="Rhea" id="RHEA:10704"/>
        <dbReference type="Rhea" id="RHEA-COMP:9672"/>
        <dbReference type="Rhea" id="RHEA-COMP:9708"/>
        <dbReference type="ChEBI" id="CHEBI:30616"/>
        <dbReference type="ChEBI" id="CHEBI:33019"/>
        <dbReference type="ChEBI" id="CHEBI:57762"/>
        <dbReference type="ChEBI" id="CHEBI:78442"/>
        <dbReference type="ChEBI" id="CHEBI:78537"/>
        <dbReference type="ChEBI" id="CHEBI:456215"/>
        <dbReference type="EC" id="6.1.1.9"/>
    </reaction>
</comment>
<evidence type="ECO:0000256" key="13">
    <source>
        <dbReference type="SAM" id="MobiDB-lite"/>
    </source>
</evidence>